<dbReference type="Ensembl" id="ENSPMGT00000013612.1">
    <property type="protein sequence ID" value="ENSPMGP00000012759.1"/>
    <property type="gene ID" value="ENSPMGG00000010516.1"/>
</dbReference>
<evidence type="ECO:0000256" key="1">
    <source>
        <dbReference type="SAM" id="Phobius"/>
    </source>
</evidence>
<accession>A0A3B4A800</accession>
<name>A0A3B4A800_9GOBI</name>
<evidence type="ECO:0000313" key="3">
    <source>
        <dbReference type="Proteomes" id="UP000261520"/>
    </source>
</evidence>
<protein>
    <submittedName>
        <fullName evidence="2">Uncharacterized protein</fullName>
    </submittedName>
</protein>
<keyword evidence="1" id="KW-0472">Membrane</keyword>
<evidence type="ECO:0000313" key="2">
    <source>
        <dbReference type="Ensembl" id="ENSPMGP00000012759.1"/>
    </source>
</evidence>
<reference evidence="2" key="2">
    <citation type="submission" date="2025-09" db="UniProtKB">
        <authorList>
            <consortium name="Ensembl"/>
        </authorList>
    </citation>
    <scope>IDENTIFICATION</scope>
</reference>
<keyword evidence="1" id="KW-0812">Transmembrane</keyword>
<organism evidence="2 3">
    <name type="scientific">Periophthalmus magnuspinnatus</name>
    <dbReference type="NCBI Taxonomy" id="409849"/>
    <lineage>
        <taxon>Eukaryota</taxon>
        <taxon>Metazoa</taxon>
        <taxon>Chordata</taxon>
        <taxon>Craniata</taxon>
        <taxon>Vertebrata</taxon>
        <taxon>Euteleostomi</taxon>
        <taxon>Actinopterygii</taxon>
        <taxon>Neopterygii</taxon>
        <taxon>Teleostei</taxon>
        <taxon>Neoteleostei</taxon>
        <taxon>Acanthomorphata</taxon>
        <taxon>Gobiaria</taxon>
        <taxon>Gobiiformes</taxon>
        <taxon>Gobioidei</taxon>
        <taxon>Gobiidae</taxon>
        <taxon>Oxudercinae</taxon>
        <taxon>Periophthalmus</taxon>
    </lineage>
</organism>
<keyword evidence="1" id="KW-1133">Transmembrane helix</keyword>
<reference evidence="2" key="1">
    <citation type="submission" date="2025-08" db="UniProtKB">
        <authorList>
            <consortium name="Ensembl"/>
        </authorList>
    </citation>
    <scope>IDENTIFICATION</scope>
</reference>
<feature type="transmembrane region" description="Helical" evidence="1">
    <location>
        <begin position="74"/>
        <end position="96"/>
    </location>
</feature>
<proteinExistence type="predicted"/>
<keyword evidence="3" id="KW-1185">Reference proteome</keyword>
<dbReference type="Proteomes" id="UP000261520">
    <property type="component" value="Unplaced"/>
</dbReference>
<sequence>MAAMHPDLLPGSSEKYILTRTRKLELISTVLRSLHWLPVTHRTDRLSIQTLQSLHGLAPSTTTLTMALEIFKSWVKIVLFSCVFCCNVTMILAMYYSSHTLKYLVSFCA</sequence>
<dbReference type="AlphaFoldDB" id="A0A3B4A800"/>